<dbReference type="EMBL" id="BCMG01000003">
    <property type="protein sequence ID" value="GAX00785.1"/>
    <property type="molecule type" value="Genomic_DNA"/>
</dbReference>
<evidence type="ECO:0000313" key="2">
    <source>
        <dbReference type="EMBL" id="GAX00785.1"/>
    </source>
</evidence>
<dbReference type="STRING" id="1302250.GCA_001313225_02130"/>
<evidence type="ECO:0000313" key="3">
    <source>
        <dbReference type="Proteomes" id="UP000198402"/>
    </source>
</evidence>
<proteinExistence type="predicted"/>
<comment type="caution">
    <text evidence="2">The sequence shown here is derived from an EMBL/GenBank/DDBJ whole genome shotgun (WGS) entry which is preliminary data.</text>
</comment>
<feature type="transmembrane region" description="Helical" evidence="1">
    <location>
        <begin position="39"/>
        <end position="61"/>
    </location>
</feature>
<organism evidence="2 3">
    <name type="scientific">Secundilactobacillus silagei JCM 19001</name>
    <dbReference type="NCBI Taxonomy" id="1302250"/>
    <lineage>
        <taxon>Bacteria</taxon>
        <taxon>Bacillati</taxon>
        <taxon>Bacillota</taxon>
        <taxon>Bacilli</taxon>
        <taxon>Lactobacillales</taxon>
        <taxon>Lactobacillaceae</taxon>
        <taxon>Secundilactobacillus</taxon>
    </lineage>
</organism>
<keyword evidence="1" id="KW-1133">Transmembrane helix</keyword>
<accession>A0A1Z5IG97</accession>
<feature type="transmembrane region" description="Helical" evidence="1">
    <location>
        <begin position="108"/>
        <end position="126"/>
    </location>
</feature>
<feature type="transmembrane region" description="Helical" evidence="1">
    <location>
        <begin position="81"/>
        <end position="101"/>
    </location>
</feature>
<reference evidence="2 3" key="1">
    <citation type="submission" date="2015-11" db="EMBL/GenBank/DDBJ databases">
        <title>Draft genome sequences of new species of the genus Lactobacillus isolated from orchardgrass silage.</title>
        <authorList>
            <person name="Tohno M."/>
            <person name="Tanizawa Y."/>
            <person name="Arita M."/>
        </authorList>
    </citation>
    <scope>NUCLEOTIDE SEQUENCE [LARGE SCALE GENOMIC DNA]</scope>
    <source>
        <strain evidence="2 3">IWT126</strain>
    </source>
</reference>
<sequence>MAIGASVPAIATMLRLNSDEQKGWLEAIHARSVSRLHLFGAYTIVGTVAGLLALFAGTFGMALGGQGAKHAFDISRIMRSFWGFAPAVLVVIGIVAVVLGLLPRYQQIAWIIPIYAVLSIYLGGLLDFPEWTKKLTPFGWINKVPLKAIQWNQAGWLVLLSIVLVVVGYSLYRRRDLVEN</sequence>
<keyword evidence="1" id="KW-0472">Membrane</keyword>
<dbReference type="AlphaFoldDB" id="A0A1Z5IG97"/>
<gene>
    <name evidence="2" type="ORF">IWT126_00800</name>
</gene>
<feature type="transmembrane region" description="Helical" evidence="1">
    <location>
        <begin position="154"/>
        <end position="172"/>
    </location>
</feature>
<evidence type="ECO:0000256" key="1">
    <source>
        <dbReference type="SAM" id="Phobius"/>
    </source>
</evidence>
<dbReference type="Proteomes" id="UP000198402">
    <property type="component" value="Unassembled WGS sequence"/>
</dbReference>
<keyword evidence="3" id="KW-1185">Reference proteome</keyword>
<keyword evidence="1" id="KW-0812">Transmembrane</keyword>
<name>A0A1Z5IG97_9LACO</name>
<protein>
    <submittedName>
        <fullName evidence="2">ABC transporter permease protein</fullName>
    </submittedName>
</protein>